<comment type="caution">
    <text evidence="1">The sequence shown here is derived from an EMBL/GenBank/DDBJ whole genome shotgun (WGS) entry which is preliminary data.</text>
</comment>
<dbReference type="Proteomes" id="UP000309997">
    <property type="component" value="Unassembled WGS sequence"/>
</dbReference>
<accession>A0ACC4BJH2</accession>
<dbReference type="EMBL" id="RCHU02000010">
    <property type="protein sequence ID" value="KAL3578214.1"/>
    <property type="molecule type" value="Genomic_DNA"/>
</dbReference>
<reference evidence="1 2" key="1">
    <citation type="journal article" date="2024" name="Plant Biotechnol. J.">
        <title>Genome and CRISPR/Cas9 system of a widespread forest tree (Populus alba) in the world.</title>
        <authorList>
            <person name="Liu Y.J."/>
            <person name="Jiang P.F."/>
            <person name="Han X.M."/>
            <person name="Li X.Y."/>
            <person name="Wang H.M."/>
            <person name="Wang Y.J."/>
            <person name="Wang X.X."/>
            <person name="Zeng Q.Y."/>
        </authorList>
    </citation>
    <scope>NUCLEOTIDE SEQUENCE [LARGE SCALE GENOMIC DNA]</scope>
    <source>
        <strain evidence="2">cv. PAL-ZL1</strain>
    </source>
</reference>
<proteinExistence type="predicted"/>
<evidence type="ECO:0000313" key="2">
    <source>
        <dbReference type="Proteomes" id="UP000309997"/>
    </source>
</evidence>
<gene>
    <name evidence="1" type="ORF">D5086_019718</name>
</gene>
<sequence>MGSAGKEMARELLLPFVRVFKDGSVERLLGSPLVPASFQGSETGVLSKDAYEDVNVKYRYHRRLAATKPPKENPSQPTMAAPKESVQCFGRKKTAVAVTHCKRGRGLIKINGCPIELVEPEILRFKAYEPILLLGRQRFAGVDMRIRVKGGGHTSQIYAIRQSIAKALVAFYQKYVDEQSKKEIKDILVRYDRTLLVADPRRCETKKFGGRGARARFQKSYR</sequence>
<keyword evidence="2" id="KW-1185">Reference proteome</keyword>
<organism evidence="1 2">
    <name type="scientific">Populus alba</name>
    <name type="common">White poplar</name>
    <dbReference type="NCBI Taxonomy" id="43335"/>
    <lineage>
        <taxon>Eukaryota</taxon>
        <taxon>Viridiplantae</taxon>
        <taxon>Streptophyta</taxon>
        <taxon>Embryophyta</taxon>
        <taxon>Tracheophyta</taxon>
        <taxon>Spermatophyta</taxon>
        <taxon>Magnoliopsida</taxon>
        <taxon>eudicotyledons</taxon>
        <taxon>Gunneridae</taxon>
        <taxon>Pentapetalae</taxon>
        <taxon>rosids</taxon>
        <taxon>fabids</taxon>
        <taxon>Malpighiales</taxon>
        <taxon>Salicaceae</taxon>
        <taxon>Saliceae</taxon>
        <taxon>Populus</taxon>
    </lineage>
</organism>
<name>A0ACC4BJH2_POPAL</name>
<protein>
    <submittedName>
        <fullName evidence="1">Uncharacterized protein</fullName>
    </submittedName>
</protein>
<evidence type="ECO:0000313" key="1">
    <source>
        <dbReference type="EMBL" id="KAL3578214.1"/>
    </source>
</evidence>